<reference evidence="2 3" key="1">
    <citation type="submission" date="2018-01" db="EMBL/GenBank/DDBJ databases">
        <title>Harnessing the power of phylogenomics to disentangle the directionality and signatures of interkingdom host jumping in the parasitic fungal genus Tolypocladium.</title>
        <authorList>
            <person name="Quandt C.A."/>
            <person name="Patterson W."/>
            <person name="Spatafora J.W."/>
        </authorList>
    </citation>
    <scope>NUCLEOTIDE SEQUENCE [LARGE SCALE GENOMIC DNA]</scope>
    <source>
        <strain evidence="2 3">NRBC 100945</strain>
    </source>
</reference>
<dbReference type="EMBL" id="PKSG01000129">
    <property type="protein sequence ID" value="POR38534.1"/>
    <property type="molecule type" value="Genomic_DNA"/>
</dbReference>
<organism evidence="2 3">
    <name type="scientific">Tolypocladium paradoxum</name>
    <dbReference type="NCBI Taxonomy" id="94208"/>
    <lineage>
        <taxon>Eukaryota</taxon>
        <taxon>Fungi</taxon>
        <taxon>Dikarya</taxon>
        <taxon>Ascomycota</taxon>
        <taxon>Pezizomycotina</taxon>
        <taxon>Sordariomycetes</taxon>
        <taxon>Hypocreomycetidae</taxon>
        <taxon>Hypocreales</taxon>
        <taxon>Ophiocordycipitaceae</taxon>
        <taxon>Tolypocladium</taxon>
    </lineage>
</organism>
<feature type="region of interest" description="Disordered" evidence="1">
    <location>
        <begin position="21"/>
        <end position="43"/>
    </location>
</feature>
<name>A0A2S4L7W5_9HYPO</name>
<sequence>MLVTTAPTITLNLVSCVFTTPPSSSSERARAHPKNRQVPSQTIRSHLQSSPTWCCTRFAPAHARGTRPDAPASPHSHIFQSLRLSLPLRSQAWVLPRPRHHPHAAAAPLRGRELDPDSCLTRFDDVYASIPTPPTLPAPPQPPSIVNAVTRPWPLRFPGARFPCSVPRQLPSQPRARATTRFCSSLHHLDMRCT</sequence>
<dbReference type="AlphaFoldDB" id="A0A2S4L7W5"/>
<evidence type="ECO:0000256" key="1">
    <source>
        <dbReference type="SAM" id="MobiDB-lite"/>
    </source>
</evidence>
<dbReference type="OrthoDB" id="10644789at2759"/>
<protein>
    <submittedName>
        <fullName evidence="2">Uncharacterized protein</fullName>
    </submittedName>
</protein>
<gene>
    <name evidence="2" type="ORF">TPAR_01264</name>
</gene>
<keyword evidence="3" id="KW-1185">Reference proteome</keyword>
<comment type="caution">
    <text evidence="2">The sequence shown here is derived from an EMBL/GenBank/DDBJ whole genome shotgun (WGS) entry which is preliminary data.</text>
</comment>
<evidence type="ECO:0000313" key="3">
    <source>
        <dbReference type="Proteomes" id="UP000237481"/>
    </source>
</evidence>
<dbReference type="Proteomes" id="UP000237481">
    <property type="component" value="Unassembled WGS sequence"/>
</dbReference>
<accession>A0A2S4L7W5</accession>
<proteinExistence type="predicted"/>
<evidence type="ECO:0000313" key="2">
    <source>
        <dbReference type="EMBL" id="POR38534.1"/>
    </source>
</evidence>